<protein>
    <submittedName>
        <fullName evidence="2">NKAP family protein</fullName>
    </submittedName>
</protein>
<comment type="caution">
    <text evidence="2">The sequence shown here is derived from an EMBL/GenBank/DDBJ whole genome shotgun (WGS) entry which is preliminary data.</text>
</comment>
<evidence type="ECO:0000313" key="2">
    <source>
        <dbReference type="EMBL" id="KAG0708503.1"/>
    </source>
</evidence>
<gene>
    <name evidence="2" type="ORF">GWK47_023982</name>
</gene>
<feature type="region of interest" description="Disordered" evidence="1">
    <location>
        <begin position="1"/>
        <end position="46"/>
    </location>
</feature>
<dbReference type="OrthoDB" id="273141at2759"/>
<evidence type="ECO:0000256" key="1">
    <source>
        <dbReference type="SAM" id="MobiDB-lite"/>
    </source>
</evidence>
<dbReference type="AlphaFoldDB" id="A0A8J4XLR1"/>
<dbReference type="PANTHER" id="PTHR13087:SF0">
    <property type="entry name" value="NFKB ACTIVATING PROTEIN LIKE"/>
    <property type="match status" value="1"/>
</dbReference>
<reference evidence="2" key="1">
    <citation type="submission" date="2020-07" db="EMBL/GenBank/DDBJ databases">
        <title>The High-quality genome of the commercially important snow crab, Chionoecetes opilio.</title>
        <authorList>
            <person name="Jeong J.-H."/>
            <person name="Ryu S."/>
        </authorList>
    </citation>
    <scope>NUCLEOTIDE SEQUENCE</scope>
    <source>
        <strain evidence="2">MADBK_172401_WGS</strain>
        <tissue evidence="2">Digestive gland</tissue>
    </source>
</reference>
<feature type="compositionally biased region" description="Basic and acidic residues" evidence="1">
    <location>
        <begin position="150"/>
        <end position="159"/>
    </location>
</feature>
<evidence type="ECO:0000313" key="3">
    <source>
        <dbReference type="Proteomes" id="UP000770661"/>
    </source>
</evidence>
<feature type="region of interest" description="Disordered" evidence="1">
    <location>
        <begin position="61"/>
        <end position="174"/>
    </location>
</feature>
<keyword evidence="3" id="KW-1185">Reference proteome</keyword>
<feature type="compositionally biased region" description="Basic residues" evidence="1">
    <location>
        <begin position="100"/>
        <end position="128"/>
    </location>
</feature>
<feature type="compositionally biased region" description="Gly residues" evidence="1">
    <location>
        <begin position="27"/>
        <end position="38"/>
    </location>
</feature>
<sequence length="213" mass="23663">MAIRSFGGSRDHYRNGGGGYRDRGDRGGGSFGRRGSVGGQSEDYFGYRRVQRQQIEVEGVAELWSTSPINLQTDSDTLNTDDERLPKLPTQGDLNDARKEKKKKKKAKRRKHKKEKKKRKKSRKKASKKKDDSDSSSESDSDSDDESEEELRWIEKSQDSDGNMIEEVMGPVPKQQVTLSKKDYGKALLPGEGAAMAAYVAEGSASLGAERSV</sequence>
<name>A0A8J4XLR1_CHIOP</name>
<dbReference type="GO" id="GO:0010468">
    <property type="term" value="P:regulation of gene expression"/>
    <property type="evidence" value="ECO:0007669"/>
    <property type="project" value="TreeGrafter"/>
</dbReference>
<dbReference type="GO" id="GO:0005634">
    <property type="term" value="C:nucleus"/>
    <property type="evidence" value="ECO:0007669"/>
    <property type="project" value="TreeGrafter"/>
</dbReference>
<dbReference type="InterPro" id="IPR040466">
    <property type="entry name" value="NKAP"/>
</dbReference>
<feature type="compositionally biased region" description="Acidic residues" evidence="1">
    <location>
        <begin position="134"/>
        <end position="149"/>
    </location>
</feature>
<dbReference type="Proteomes" id="UP000770661">
    <property type="component" value="Unassembled WGS sequence"/>
</dbReference>
<accession>A0A8J4XLR1</accession>
<dbReference type="EMBL" id="JACEEZ010024759">
    <property type="protein sequence ID" value="KAG0708503.1"/>
    <property type="molecule type" value="Genomic_DNA"/>
</dbReference>
<feature type="compositionally biased region" description="Polar residues" evidence="1">
    <location>
        <begin position="64"/>
        <end position="78"/>
    </location>
</feature>
<proteinExistence type="predicted"/>
<feature type="compositionally biased region" description="Basic and acidic residues" evidence="1">
    <location>
        <begin position="9"/>
        <end position="26"/>
    </location>
</feature>
<dbReference type="PANTHER" id="PTHR13087">
    <property type="entry name" value="NF-KAPPA B ACTIVATING PROTEIN"/>
    <property type="match status" value="1"/>
</dbReference>
<organism evidence="2 3">
    <name type="scientific">Chionoecetes opilio</name>
    <name type="common">Atlantic snow crab</name>
    <name type="synonym">Cancer opilio</name>
    <dbReference type="NCBI Taxonomy" id="41210"/>
    <lineage>
        <taxon>Eukaryota</taxon>
        <taxon>Metazoa</taxon>
        <taxon>Ecdysozoa</taxon>
        <taxon>Arthropoda</taxon>
        <taxon>Crustacea</taxon>
        <taxon>Multicrustacea</taxon>
        <taxon>Malacostraca</taxon>
        <taxon>Eumalacostraca</taxon>
        <taxon>Eucarida</taxon>
        <taxon>Decapoda</taxon>
        <taxon>Pleocyemata</taxon>
        <taxon>Brachyura</taxon>
        <taxon>Eubrachyura</taxon>
        <taxon>Majoidea</taxon>
        <taxon>Majidae</taxon>
        <taxon>Chionoecetes</taxon>
    </lineage>
</organism>